<dbReference type="EMBL" id="BPLR01005235">
    <property type="protein sequence ID" value="GIY00878.1"/>
    <property type="molecule type" value="Genomic_DNA"/>
</dbReference>
<accession>A0AAV4PTE6</accession>
<sequence>MCLPVHNTILPQKGKKKRKRRSSLPYQVKMSLQRRRLAQKQIPAHTRESDTRQTPGGPSHPRCVLSQHSRSPLDSTAAAQG</sequence>
<feature type="compositionally biased region" description="Polar residues" evidence="1">
    <location>
        <begin position="66"/>
        <end position="81"/>
    </location>
</feature>
<evidence type="ECO:0000313" key="3">
    <source>
        <dbReference type="Proteomes" id="UP001054945"/>
    </source>
</evidence>
<evidence type="ECO:0000256" key="1">
    <source>
        <dbReference type="SAM" id="MobiDB-lite"/>
    </source>
</evidence>
<dbReference type="AlphaFoldDB" id="A0AAV4PTE6"/>
<comment type="caution">
    <text evidence="2">The sequence shown here is derived from an EMBL/GenBank/DDBJ whole genome shotgun (WGS) entry which is preliminary data.</text>
</comment>
<feature type="compositionally biased region" description="Basic residues" evidence="1">
    <location>
        <begin position="13"/>
        <end position="22"/>
    </location>
</feature>
<feature type="region of interest" description="Disordered" evidence="1">
    <location>
        <begin position="1"/>
        <end position="81"/>
    </location>
</feature>
<evidence type="ECO:0000313" key="2">
    <source>
        <dbReference type="EMBL" id="GIY00878.1"/>
    </source>
</evidence>
<organism evidence="2 3">
    <name type="scientific">Caerostris extrusa</name>
    <name type="common">Bark spider</name>
    <name type="synonym">Caerostris bankana</name>
    <dbReference type="NCBI Taxonomy" id="172846"/>
    <lineage>
        <taxon>Eukaryota</taxon>
        <taxon>Metazoa</taxon>
        <taxon>Ecdysozoa</taxon>
        <taxon>Arthropoda</taxon>
        <taxon>Chelicerata</taxon>
        <taxon>Arachnida</taxon>
        <taxon>Araneae</taxon>
        <taxon>Araneomorphae</taxon>
        <taxon>Entelegynae</taxon>
        <taxon>Araneoidea</taxon>
        <taxon>Araneidae</taxon>
        <taxon>Caerostris</taxon>
    </lineage>
</organism>
<protein>
    <submittedName>
        <fullName evidence="2">Uncharacterized protein</fullName>
    </submittedName>
</protein>
<dbReference type="Proteomes" id="UP001054945">
    <property type="component" value="Unassembled WGS sequence"/>
</dbReference>
<keyword evidence="3" id="KW-1185">Reference proteome</keyword>
<proteinExistence type="predicted"/>
<name>A0AAV4PTE6_CAEEX</name>
<reference evidence="2 3" key="1">
    <citation type="submission" date="2021-06" db="EMBL/GenBank/DDBJ databases">
        <title>Caerostris extrusa draft genome.</title>
        <authorList>
            <person name="Kono N."/>
            <person name="Arakawa K."/>
        </authorList>
    </citation>
    <scope>NUCLEOTIDE SEQUENCE [LARGE SCALE GENOMIC DNA]</scope>
</reference>
<gene>
    <name evidence="2" type="ORF">CEXT_706831</name>
</gene>